<protein>
    <submittedName>
        <fullName evidence="1">Uncharacterized protein</fullName>
    </submittedName>
</protein>
<accession>A0A5D2YZ88</accession>
<sequence>MTPDDIVLPFFSACSFTALKVASVNGVCSLACCYCWWSLPLPHPRARLTTLHLHRCAKTYNAYCFV</sequence>
<organism evidence="1 2">
    <name type="scientific">Gossypium mustelinum</name>
    <name type="common">Cotton</name>
    <name type="synonym">Gossypium caicoense</name>
    <dbReference type="NCBI Taxonomy" id="34275"/>
    <lineage>
        <taxon>Eukaryota</taxon>
        <taxon>Viridiplantae</taxon>
        <taxon>Streptophyta</taxon>
        <taxon>Embryophyta</taxon>
        <taxon>Tracheophyta</taxon>
        <taxon>Spermatophyta</taxon>
        <taxon>Magnoliopsida</taxon>
        <taxon>eudicotyledons</taxon>
        <taxon>Gunneridae</taxon>
        <taxon>Pentapetalae</taxon>
        <taxon>rosids</taxon>
        <taxon>malvids</taxon>
        <taxon>Malvales</taxon>
        <taxon>Malvaceae</taxon>
        <taxon>Malvoideae</taxon>
        <taxon>Gossypium</taxon>
    </lineage>
</organism>
<evidence type="ECO:0000313" key="2">
    <source>
        <dbReference type="Proteomes" id="UP000323597"/>
    </source>
</evidence>
<dbReference type="AlphaFoldDB" id="A0A5D2YZ88"/>
<dbReference type="EMBL" id="CM017641">
    <property type="protein sequence ID" value="TYJ31194.1"/>
    <property type="molecule type" value="Genomic_DNA"/>
</dbReference>
<name>A0A5D2YZ88_GOSMU</name>
<keyword evidence="2" id="KW-1185">Reference proteome</keyword>
<reference evidence="1 2" key="1">
    <citation type="submission" date="2019-07" db="EMBL/GenBank/DDBJ databases">
        <title>WGS assembly of Gossypium mustelinum.</title>
        <authorList>
            <person name="Chen Z.J."/>
            <person name="Sreedasyam A."/>
            <person name="Ando A."/>
            <person name="Song Q."/>
            <person name="De L."/>
            <person name="Hulse-Kemp A."/>
            <person name="Ding M."/>
            <person name="Ye W."/>
            <person name="Kirkbride R."/>
            <person name="Jenkins J."/>
            <person name="Plott C."/>
            <person name="Lovell J."/>
            <person name="Lin Y.-M."/>
            <person name="Vaughn R."/>
            <person name="Liu B."/>
            <person name="Li W."/>
            <person name="Simpson S."/>
            <person name="Scheffler B."/>
            <person name="Saski C."/>
            <person name="Grover C."/>
            <person name="Hu G."/>
            <person name="Conover J."/>
            <person name="Carlson J."/>
            <person name="Shu S."/>
            <person name="Boston L."/>
            <person name="Williams M."/>
            <person name="Peterson D."/>
            <person name="Mcgee K."/>
            <person name="Jones D."/>
            <person name="Wendel J."/>
            <person name="Stelly D."/>
            <person name="Grimwood J."/>
            <person name="Schmutz J."/>
        </authorList>
    </citation>
    <scope>NUCLEOTIDE SEQUENCE [LARGE SCALE GENOMIC DNA]</scope>
    <source>
        <strain evidence="1">1408120.09</strain>
    </source>
</reference>
<gene>
    <name evidence="1" type="ORF">E1A91_A06G182100v1</name>
</gene>
<evidence type="ECO:0000313" key="1">
    <source>
        <dbReference type="EMBL" id="TYJ31194.1"/>
    </source>
</evidence>
<proteinExistence type="predicted"/>
<dbReference type="Proteomes" id="UP000323597">
    <property type="component" value="Chromosome A06"/>
</dbReference>